<evidence type="ECO:0000256" key="1">
    <source>
        <dbReference type="SAM" id="MobiDB-lite"/>
    </source>
</evidence>
<feature type="region of interest" description="Disordered" evidence="1">
    <location>
        <begin position="1"/>
        <end position="21"/>
    </location>
</feature>
<dbReference type="AlphaFoldDB" id="A0A0B6Y3H4"/>
<accession>A0A0B6Y3H4</accession>
<gene>
    <name evidence="2" type="primary">ORF11825</name>
</gene>
<proteinExistence type="predicted"/>
<reference evidence="2" key="1">
    <citation type="submission" date="2014-12" db="EMBL/GenBank/DDBJ databases">
        <title>Insight into the proteome of Arion vulgaris.</title>
        <authorList>
            <person name="Aradska J."/>
            <person name="Bulat T."/>
            <person name="Smidak R."/>
            <person name="Sarate P."/>
            <person name="Gangsoo J."/>
            <person name="Sialana F."/>
            <person name="Bilban M."/>
            <person name="Lubec G."/>
        </authorList>
    </citation>
    <scope>NUCLEOTIDE SEQUENCE</scope>
    <source>
        <tissue evidence="2">Skin</tissue>
    </source>
</reference>
<protein>
    <submittedName>
        <fullName evidence="2">Uncharacterized protein</fullName>
    </submittedName>
</protein>
<organism evidence="2">
    <name type="scientific">Arion vulgaris</name>
    <dbReference type="NCBI Taxonomy" id="1028688"/>
    <lineage>
        <taxon>Eukaryota</taxon>
        <taxon>Metazoa</taxon>
        <taxon>Spiralia</taxon>
        <taxon>Lophotrochozoa</taxon>
        <taxon>Mollusca</taxon>
        <taxon>Gastropoda</taxon>
        <taxon>Heterobranchia</taxon>
        <taxon>Euthyneura</taxon>
        <taxon>Panpulmonata</taxon>
        <taxon>Eupulmonata</taxon>
        <taxon>Stylommatophora</taxon>
        <taxon>Helicina</taxon>
        <taxon>Arionoidea</taxon>
        <taxon>Arionidae</taxon>
        <taxon>Arion</taxon>
    </lineage>
</organism>
<dbReference type="EMBL" id="HACG01003982">
    <property type="protein sequence ID" value="CEK50847.1"/>
    <property type="molecule type" value="Transcribed_RNA"/>
</dbReference>
<feature type="non-terminal residue" evidence="2">
    <location>
        <position position="72"/>
    </location>
</feature>
<evidence type="ECO:0000313" key="2">
    <source>
        <dbReference type="EMBL" id="CEK50847.1"/>
    </source>
</evidence>
<feature type="non-terminal residue" evidence="2">
    <location>
        <position position="1"/>
    </location>
</feature>
<name>A0A0B6Y3H4_9EUPU</name>
<sequence length="72" mass="7994">NVYSSKEVLGMEQKRSVSKTKSYQVLGSSQLNAEGLDDAELDTNPNPSTFNPYKQCDSLVYKTNAMSLKRTS</sequence>